<dbReference type="PANTHER" id="PTHR38826">
    <property type="entry name" value="RIBONUCLEASE VAPC13"/>
    <property type="match status" value="1"/>
</dbReference>
<dbReference type="Proteomes" id="UP000037822">
    <property type="component" value="Unassembled WGS sequence"/>
</dbReference>
<dbReference type="PANTHER" id="PTHR38826:SF5">
    <property type="entry name" value="RIBONUCLEASE VAPC13"/>
    <property type="match status" value="1"/>
</dbReference>
<sequence>MPTACFIDTNVMLYLNDSREPQKQAIARHWISALAERDLIVISPQVMNEFAHNVLRKFPAVTRDELARFLLAMTPWCKAAMTAQTSLDALSLHARYRFSFFDSTMIAAALAHGCDIFLSEDLASGQQIGDLTIINPFSTAIDAVLTI</sequence>
<dbReference type="SUPFAM" id="SSF88723">
    <property type="entry name" value="PIN domain-like"/>
    <property type="match status" value="1"/>
</dbReference>
<accession>A0A0N1FDU5</accession>
<dbReference type="InterPro" id="IPR029060">
    <property type="entry name" value="PIN-like_dom_sf"/>
</dbReference>
<evidence type="ECO:0000313" key="2">
    <source>
        <dbReference type="EMBL" id="KPH80260.1"/>
    </source>
</evidence>
<dbReference type="InterPro" id="IPR052106">
    <property type="entry name" value="PINc/VapC_TA"/>
</dbReference>
<evidence type="ECO:0000313" key="3">
    <source>
        <dbReference type="Proteomes" id="UP000037822"/>
    </source>
</evidence>
<reference evidence="2 3" key="1">
    <citation type="submission" date="2015-07" db="EMBL/GenBank/DDBJ databases">
        <title>Whole genome sequencing of Bosea vaviloviae isolated from cave pool.</title>
        <authorList>
            <person name="Tan N.E.H."/>
            <person name="Lee Y.P."/>
            <person name="Gan H.M."/>
            <person name="Barton H."/>
            <person name="Savka M.A."/>
        </authorList>
    </citation>
    <scope>NUCLEOTIDE SEQUENCE [LARGE SCALE GENOMIC DNA]</scope>
    <source>
        <strain evidence="2 3">SD260</strain>
    </source>
</reference>
<gene>
    <name evidence="2" type="ORF">AE618_14735</name>
</gene>
<proteinExistence type="predicted"/>
<keyword evidence="3" id="KW-1185">Reference proteome</keyword>
<feature type="domain" description="PIN" evidence="1">
    <location>
        <begin position="6"/>
        <end position="121"/>
    </location>
</feature>
<dbReference type="Gene3D" id="3.40.50.1010">
    <property type="entry name" value="5'-nuclease"/>
    <property type="match status" value="1"/>
</dbReference>
<organism evidence="2 3">
    <name type="scientific">Bosea vaviloviae</name>
    <dbReference type="NCBI Taxonomy" id="1526658"/>
    <lineage>
        <taxon>Bacteria</taxon>
        <taxon>Pseudomonadati</taxon>
        <taxon>Pseudomonadota</taxon>
        <taxon>Alphaproteobacteria</taxon>
        <taxon>Hyphomicrobiales</taxon>
        <taxon>Boseaceae</taxon>
        <taxon>Bosea</taxon>
    </lineage>
</organism>
<dbReference type="Pfam" id="PF01850">
    <property type="entry name" value="PIN"/>
    <property type="match status" value="1"/>
</dbReference>
<dbReference type="EMBL" id="LGSZ01000045">
    <property type="protein sequence ID" value="KPH80260.1"/>
    <property type="molecule type" value="Genomic_DNA"/>
</dbReference>
<name>A0A0N1FDU5_9HYPH</name>
<dbReference type="InterPro" id="IPR002716">
    <property type="entry name" value="PIN_dom"/>
</dbReference>
<dbReference type="CDD" id="cd18692">
    <property type="entry name" value="PIN_VapC-like"/>
    <property type="match status" value="1"/>
</dbReference>
<dbReference type="PATRIC" id="fig|1526658.3.peg.1151"/>
<protein>
    <recommendedName>
        <fullName evidence="1">PIN domain-containing protein</fullName>
    </recommendedName>
</protein>
<comment type="caution">
    <text evidence="2">The sequence shown here is derived from an EMBL/GenBank/DDBJ whole genome shotgun (WGS) entry which is preliminary data.</text>
</comment>
<evidence type="ECO:0000259" key="1">
    <source>
        <dbReference type="Pfam" id="PF01850"/>
    </source>
</evidence>
<dbReference type="AlphaFoldDB" id="A0A0N1FDU5"/>